<protein>
    <recommendedName>
        <fullName evidence="3">Peptidase M28</fullName>
    </recommendedName>
</protein>
<evidence type="ECO:0008006" key="3">
    <source>
        <dbReference type="Google" id="ProtNLM"/>
    </source>
</evidence>
<gene>
    <name evidence="1" type="ORF">SAMN00120144_1661</name>
</gene>
<organism evidence="1 2">
    <name type="scientific">Hymenobacter roseosalivarius DSM 11622</name>
    <dbReference type="NCBI Taxonomy" id="645990"/>
    <lineage>
        <taxon>Bacteria</taxon>
        <taxon>Pseudomonadati</taxon>
        <taxon>Bacteroidota</taxon>
        <taxon>Cytophagia</taxon>
        <taxon>Cytophagales</taxon>
        <taxon>Hymenobacteraceae</taxon>
        <taxon>Hymenobacter</taxon>
    </lineage>
</organism>
<evidence type="ECO:0000313" key="1">
    <source>
        <dbReference type="EMBL" id="SMC00231.1"/>
    </source>
</evidence>
<accession>A0A1W1W4B6</accession>
<dbReference type="AlphaFoldDB" id="A0A1W1W4B6"/>
<dbReference type="Proteomes" id="UP000192266">
    <property type="component" value="Unassembled WGS sequence"/>
</dbReference>
<name>A0A1W1W4B6_9BACT</name>
<keyword evidence="2" id="KW-1185">Reference proteome</keyword>
<sequence length="122" mass="13497">MLALVNTPQPRNYLHFASLNQAASYIERELTAAGARLSDQPYEVGGQIYRNVIGSFGPADGPGLDFSDHLNYWHFGYSAVLVTDTAFYRNKHYHEPTDTLDRLDLRRLGLAVDAVLAALVGS</sequence>
<dbReference type="EMBL" id="FWWW01000099">
    <property type="protein sequence ID" value="SMC00231.1"/>
    <property type="molecule type" value="Genomic_DNA"/>
</dbReference>
<dbReference type="SUPFAM" id="SSF53187">
    <property type="entry name" value="Zn-dependent exopeptidases"/>
    <property type="match status" value="1"/>
</dbReference>
<dbReference type="Gene3D" id="3.40.630.10">
    <property type="entry name" value="Zn peptidases"/>
    <property type="match status" value="1"/>
</dbReference>
<evidence type="ECO:0000313" key="2">
    <source>
        <dbReference type="Proteomes" id="UP000192266"/>
    </source>
</evidence>
<dbReference type="RefSeq" id="WP_200813974.1">
    <property type="nucleotide sequence ID" value="NZ_FWWW01000099.1"/>
</dbReference>
<dbReference type="STRING" id="645990.SAMN00120144_1661"/>
<reference evidence="1 2" key="1">
    <citation type="submission" date="2017-04" db="EMBL/GenBank/DDBJ databases">
        <authorList>
            <person name="Afonso C.L."/>
            <person name="Miller P.J."/>
            <person name="Scott M.A."/>
            <person name="Spackman E."/>
            <person name="Goraichik I."/>
            <person name="Dimitrov K.M."/>
            <person name="Suarez D.L."/>
            <person name="Swayne D.E."/>
        </authorList>
    </citation>
    <scope>NUCLEOTIDE SEQUENCE [LARGE SCALE GENOMIC DNA]</scope>
    <source>
        <strain evidence="1 2">DSM 11622</strain>
    </source>
</reference>
<proteinExistence type="predicted"/>